<sequence>MSDCTSEREGGTDERVVRPKKREVEPSQGEGQGGRVRGSDHLRKLAAFTDAYKMASVVLRRLVVEMVRLDPTGAVRKDTKGDLVGYAWLADTIVVYIDMSRDGAGEEALKDFYLDRTVPLVVPFGRNCMDVPGHHILIAQLRVCVRFMCQLGVSVLRVEGRPGITGTGGTGGGRGSPEPDTEVFSRLIDAVRESGGLDKWERDWREKREGEIKQSRRELVRLMHALFERYKKVKGQGHRRGRPPGQYIPDTRHCDRLLRGAKKVPKAQLDKLCLCMNHPAEGKRLMATVNAIRQRQVDAMLRWERERWDDICMHRANTRPRELESHRERDTSADPAMRRLSARLNASETYRP</sequence>
<evidence type="ECO:0000256" key="1">
    <source>
        <dbReference type="SAM" id="MobiDB-lite"/>
    </source>
</evidence>
<feature type="compositionally biased region" description="Basic and acidic residues" evidence="1">
    <location>
        <begin position="1"/>
        <end position="25"/>
    </location>
</feature>
<dbReference type="EMBL" id="BDIP01002930">
    <property type="protein sequence ID" value="GIQ87035.1"/>
    <property type="molecule type" value="Genomic_DNA"/>
</dbReference>
<accession>A0A9K3D2J0</accession>
<name>A0A9K3D2J0_9EUKA</name>
<organism evidence="2 3">
    <name type="scientific">Kipferlia bialata</name>
    <dbReference type="NCBI Taxonomy" id="797122"/>
    <lineage>
        <taxon>Eukaryota</taxon>
        <taxon>Metamonada</taxon>
        <taxon>Carpediemonas-like organisms</taxon>
        <taxon>Kipferlia</taxon>
    </lineage>
</organism>
<protein>
    <submittedName>
        <fullName evidence="2">Uncharacterized protein</fullName>
    </submittedName>
</protein>
<dbReference type="Proteomes" id="UP000265618">
    <property type="component" value="Unassembled WGS sequence"/>
</dbReference>
<comment type="caution">
    <text evidence="2">The sequence shown here is derived from an EMBL/GenBank/DDBJ whole genome shotgun (WGS) entry which is preliminary data.</text>
</comment>
<keyword evidence="3" id="KW-1185">Reference proteome</keyword>
<dbReference type="AlphaFoldDB" id="A0A9K3D2J0"/>
<reference evidence="2 3" key="1">
    <citation type="journal article" date="2018" name="PLoS ONE">
        <title>The draft genome of Kipferlia bialata reveals reductive genome evolution in fornicate parasites.</title>
        <authorList>
            <person name="Tanifuji G."/>
            <person name="Takabayashi S."/>
            <person name="Kume K."/>
            <person name="Takagi M."/>
            <person name="Nakayama T."/>
            <person name="Kamikawa R."/>
            <person name="Inagaki Y."/>
            <person name="Hashimoto T."/>
        </authorList>
    </citation>
    <scope>NUCLEOTIDE SEQUENCE [LARGE SCALE GENOMIC DNA]</scope>
    <source>
        <strain evidence="2">NY0173</strain>
    </source>
</reference>
<evidence type="ECO:0000313" key="3">
    <source>
        <dbReference type="Proteomes" id="UP000265618"/>
    </source>
</evidence>
<proteinExistence type="predicted"/>
<evidence type="ECO:0000313" key="2">
    <source>
        <dbReference type="EMBL" id="GIQ87035.1"/>
    </source>
</evidence>
<feature type="region of interest" description="Disordered" evidence="1">
    <location>
        <begin position="320"/>
        <end position="352"/>
    </location>
</feature>
<gene>
    <name evidence="2" type="ORF">KIPB_008995</name>
</gene>
<feature type="region of interest" description="Disordered" evidence="1">
    <location>
        <begin position="1"/>
        <end position="37"/>
    </location>
</feature>
<feature type="compositionally biased region" description="Basic and acidic residues" evidence="1">
    <location>
        <begin position="320"/>
        <end position="332"/>
    </location>
</feature>